<sequence>VENEVCDKLCEKCTYDGSVLVRAELAAAIQWFVIDFQTRFATICAELDRRVATQSPSSMVLIGNGTVHGGHELSELLLSDSASVAESTSTWSTHPKRKISARNGGGHHHLGGQQHRHQQHQQGGRLQGNSSNSIYAIIPRSASTIIPNPATIRRRFSPIRKMSAILSGPSTSAAPLPPVPPIDSMRLNSNSLFKFRVLSHIRSLESKTFIGPFERIWLCVLRLGLDPFDGVAKMGEQIIRYIFELSAKIKEARDKATNKFF</sequence>
<dbReference type="WBParaSite" id="GPLIN_001554700">
    <property type="protein sequence ID" value="GPLIN_001554700"/>
    <property type="gene ID" value="GPLIN_001554700"/>
</dbReference>
<dbReference type="GO" id="GO:0010506">
    <property type="term" value="P:regulation of autophagy"/>
    <property type="evidence" value="ECO:0007669"/>
    <property type="project" value="TreeGrafter"/>
</dbReference>
<feature type="compositionally biased region" description="Basic residues" evidence="1">
    <location>
        <begin position="94"/>
        <end position="119"/>
    </location>
</feature>
<proteinExistence type="predicted"/>
<name>A0A183CRN9_GLOPA</name>
<dbReference type="GO" id="GO:0038202">
    <property type="term" value="P:TORC1 signaling"/>
    <property type="evidence" value="ECO:0007669"/>
    <property type="project" value="TreeGrafter"/>
</dbReference>
<accession>A0A183CRN9</accession>
<protein>
    <submittedName>
        <fullName evidence="3">RPAP3_C domain-containing protein</fullName>
    </submittedName>
</protein>
<dbReference type="AlphaFoldDB" id="A0A183CRN9"/>
<dbReference type="GO" id="GO:0071230">
    <property type="term" value="P:cellular response to amino acid stimulus"/>
    <property type="evidence" value="ECO:0007669"/>
    <property type="project" value="TreeGrafter"/>
</dbReference>
<feature type="region of interest" description="Disordered" evidence="1">
    <location>
        <begin position="87"/>
        <end position="128"/>
    </location>
</feature>
<dbReference type="GO" id="GO:0030674">
    <property type="term" value="F:protein-macromolecule adaptor activity"/>
    <property type="evidence" value="ECO:0007669"/>
    <property type="project" value="TreeGrafter"/>
</dbReference>
<reference evidence="3" key="3">
    <citation type="submission" date="2016-06" db="UniProtKB">
        <authorList>
            <consortium name="WormBaseParasite"/>
        </authorList>
    </citation>
    <scope>IDENTIFICATION</scope>
</reference>
<dbReference type="GO" id="GO:0031931">
    <property type="term" value="C:TORC1 complex"/>
    <property type="evidence" value="ECO:0007669"/>
    <property type="project" value="InterPro"/>
</dbReference>
<keyword evidence="2" id="KW-1185">Reference proteome</keyword>
<evidence type="ECO:0000313" key="2">
    <source>
        <dbReference type="Proteomes" id="UP000050741"/>
    </source>
</evidence>
<organism evidence="2 3">
    <name type="scientific">Globodera pallida</name>
    <name type="common">Potato cyst nematode worm</name>
    <name type="synonym">Heterodera pallida</name>
    <dbReference type="NCBI Taxonomy" id="36090"/>
    <lineage>
        <taxon>Eukaryota</taxon>
        <taxon>Metazoa</taxon>
        <taxon>Ecdysozoa</taxon>
        <taxon>Nematoda</taxon>
        <taxon>Chromadorea</taxon>
        <taxon>Rhabditida</taxon>
        <taxon>Tylenchina</taxon>
        <taxon>Tylenchomorpha</taxon>
        <taxon>Tylenchoidea</taxon>
        <taxon>Heteroderidae</taxon>
        <taxon>Heteroderinae</taxon>
        <taxon>Globodera</taxon>
    </lineage>
</organism>
<evidence type="ECO:0000256" key="1">
    <source>
        <dbReference type="SAM" id="MobiDB-lite"/>
    </source>
</evidence>
<dbReference type="PANTHER" id="PTHR12848:SF16">
    <property type="entry name" value="REGULATORY-ASSOCIATED PROTEIN OF MTOR"/>
    <property type="match status" value="1"/>
</dbReference>
<dbReference type="GO" id="GO:0005737">
    <property type="term" value="C:cytoplasm"/>
    <property type="evidence" value="ECO:0007669"/>
    <property type="project" value="TreeGrafter"/>
</dbReference>
<dbReference type="GO" id="GO:0030307">
    <property type="term" value="P:positive regulation of cell growth"/>
    <property type="evidence" value="ECO:0007669"/>
    <property type="project" value="TreeGrafter"/>
</dbReference>
<dbReference type="PANTHER" id="PTHR12848">
    <property type="entry name" value="REGULATORY-ASSOCIATED PROTEIN OF MTOR"/>
    <property type="match status" value="1"/>
</dbReference>
<dbReference type="GO" id="GO:0009267">
    <property type="term" value="P:cellular response to starvation"/>
    <property type="evidence" value="ECO:0007669"/>
    <property type="project" value="TreeGrafter"/>
</dbReference>
<evidence type="ECO:0000313" key="3">
    <source>
        <dbReference type="WBParaSite" id="GPLIN_001554700"/>
    </source>
</evidence>
<dbReference type="Proteomes" id="UP000050741">
    <property type="component" value="Unassembled WGS sequence"/>
</dbReference>
<reference evidence="2" key="1">
    <citation type="submission" date="2013-12" db="EMBL/GenBank/DDBJ databases">
        <authorList>
            <person name="Aslett M."/>
        </authorList>
    </citation>
    <scope>NUCLEOTIDE SEQUENCE [LARGE SCALE GENOMIC DNA]</scope>
    <source>
        <strain evidence="2">Lindley</strain>
    </source>
</reference>
<dbReference type="InterPro" id="IPR004083">
    <property type="entry name" value="Raptor"/>
</dbReference>
<reference evidence="2" key="2">
    <citation type="submission" date="2014-05" db="EMBL/GenBank/DDBJ databases">
        <title>The genome and life-stage specific transcriptomes of Globodera pallida elucidate key aspects of plant parasitism by a cyst nematode.</title>
        <authorList>
            <person name="Cotton J.A."/>
            <person name="Lilley C.J."/>
            <person name="Jones L.M."/>
            <person name="Kikuchi T."/>
            <person name="Reid A.J."/>
            <person name="Thorpe P."/>
            <person name="Tsai I.J."/>
            <person name="Beasley H."/>
            <person name="Blok V."/>
            <person name="Cock P.J.A."/>
            <person name="Van den Akker S.E."/>
            <person name="Holroyd N."/>
            <person name="Hunt M."/>
            <person name="Mantelin S."/>
            <person name="Naghra H."/>
            <person name="Pain A."/>
            <person name="Palomares-Rius J.E."/>
            <person name="Zarowiecki M."/>
            <person name="Berriman M."/>
            <person name="Jones J.T."/>
            <person name="Urwin P.E."/>
        </authorList>
    </citation>
    <scope>NUCLEOTIDE SEQUENCE [LARGE SCALE GENOMIC DNA]</scope>
    <source>
        <strain evidence="2">Lindley</strain>
    </source>
</reference>